<keyword evidence="2" id="KW-1185">Reference proteome</keyword>
<dbReference type="RefSeq" id="WP_106455280.1">
    <property type="nucleotide sequence ID" value="NZ_PXOH01000002.1"/>
</dbReference>
<gene>
    <name evidence="1" type="ORF">C7H19_02345</name>
</gene>
<dbReference type="EMBL" id="PXOH01000002">
    <property type="protein sequence ID" value="PSF38915.1"/>
    <property type="molecule type" value="Genomic_DNA"/>
</dbReference>
<name>A0A2T1M2D4_9CHRO</name>
<protein>
    <submittedName>
        <fullName evidence="1">Uncharacterized protein</fullName>
    </submittedName>
</protein>
<sequence length="65" mass="7906">MLLGQILLRKQWISPNQLERTVYQQQKSPRKLGEIMLQEGFIAEDQLEQALKEQYWRRNGYWVID</sequence>
<organism evidence="1 2">
    <name type="scientific">Aphanothece hegewaldii CCALA 016</name>
    <dbReference type="NCBI Taxonomy" id="2107694"/>
    <lineage>
        <taxon>Bacteria</taxon>
        <taxon>Bacillati</taxon>
        <taxon>Cyanobacteriota</taxon>
        <taxon>Cyanophyceae</taxon>
        <taxon>Oscillatoriophycideae</taxon>
        <taxon>Chroococcales</taxon>
        <taxon>Aphanothecaceae</taxon>
        <taxon>Aphanothece</taxon>
    </lineage>
</organism>
<dbReference type="AlphaFoldDB" id="A0A2T1M2D4"/>
<reference evidence="1 2" key="2">
    <citation type="submission" date="2018-03" db="EMBL/GenBank/DDBJ databases">
        <authorList>
            <person name="Keele B.F."/>
        </authorList>
    </citation>
    <scope>NUCLEOTIDE SEQUENCE [LARGE SCALE GENOMIC DNA]</scope>
    <source>
        <strain evidence="1 2">CCALA 016</strain>
    </source>
</reference>
<dbReference type="OrthoDB" id="574304at2"/>
<comment type="caution">
    <text evidence="1">The sequence shown here is derived from an EMBL/GenBank/DDBJ whole genome shotgun (WGS) entry which is preliminary data.</text>
</comment>
<dbReference type="InterPro" id="IPR037257">
    <property type="entry name" value="T2SS_E_N_sf"/>
</dbReference>
<proteinExistence type="predicted"/>
<evidence type="ECO:0000313" key="2">
    <source>
        <dbReference type="Proteomes" id="UP000239001"/>
    </source>
</evidence>
<reference evidence="1 2" key="1">
    <citation type="submission" date="2018-03" db="EMBL/GenBank/DDBJ databases">
        <title>The ancient ancestry and fast evolution of plastids.</title>
        <authorList>
            <person name="Moore K.R."/>
            <person name="Magnabosco C."/>
            <person name="Momper L."/>
            <person name="Gold D.A."/>
            <person name="Bosak T."/>
            <person name="Fournier G.P."/>
        </authorList>
    </citation>
    <scope>NUCLEOTIDE SEQUENCE [LARGE SCALE GENOMIC DNA]</scope>
    <source>
        <strain evidence="1 2">CCALA 016</strain>
    </source>
</reference>
<dbReference type="SUPFAM" id="SSF160246">
    <property type="entry name" value="EspE N-terminal domain-like"/>
    <property type="match status" value="1"/>
</dbReference>
<evidence type="ECO:0000313" key="1">
    <source>
        <dbReference type="EMBL" id="PSF38915.1"/>
    </source>
</evidence>
<dbReference type="Proteomes" id="UP000239001">
    <property type="component" value="Unassembled WGS sequence"/>
</dbReference>
<accession>A0A2T1M2D4</accession>